<dbReference type="PROSITE" id="PS51318">
    <property type="entry name" value="TAT"/>
    <property type="match status" value="1"/>
</dbReference>
<dbReference type="PROSITE" id="PS51379">
    <property type="entry name" value="4FE4S_FER_2"/>
    <property type="match status" value="3"/>
</dbReference>
<dbReference type="Pfam" id="PF12838">
    <property type="entry name" value="Fer4_7"/>
    <property type="match status" value="1"/>
</dbReference>
<dbReference type="NCBIfam" id="TIGR01409">
    <property type="entry name" value="TAT_signal_seq"/>
    <property type="match status" value="1"/>
</dbReference>
<keyword evidence="3" id="KW-0004">4Fe-4S</keyword>
<dbReference type="Gene3D" id="3.30.70.20">
    <property type="match status" value="2"/>
</dbReference>
<dbReference type="PANTHER" id="PTHR43545">
    <property type="entry name" value="FORMATE DEHYDROGENASE, NITRATE-INDUCIBLE, IRON-SULFUR SUBUNIT"/>
    <property type="match status" value="1"/>
</dbReference>
<dbReference type="InterPro" id="IPR051555">
    <property type="entry name" value="FDH_Electron_Transfer_Unit"/>
</dbReference>
<evidence type="ECO:0000256" key="1">
    <source>
        <dbReference type="ARBA" id="ARBA00004418"/>
    </source>
</evidence>
<dbReference type="STRING" id="641491.DND132_1156"/>
<organism evidence="10 11">
    <name type="scientific">Pseudodesulfovibrio mercurii</name>
    <dbReference type="NCBI Taxonomy" id="641491"/>
    <lineage>
        <taxon>Bacteria</taxon>
        <taxon>Pseudomonadati</taxon>
        <taxon>Thermodesulfobacteriota</taxon>
        <taxon>Desulfovibrionia</taxon>
        <taxon>Desulfovibrionales</taxon>
        <taxon>Desulfovibrionaceae</taxon>
    </lineage>
</organism>
<dbReference type="eggNOG" id="COG0437">
    <property type="taxonomic scope" value="Bacteria"/>
</dbReference>
<protein>
    <submittedName>
        <fullName evidence="10">4Fe-4S ferredoxin iron-sulfur binding domain-containing protein</fullName>
    </submittedName>
</protein>
<accession>F0JBX6</accession>
<dbReference type="HOGENOM" id="CLU_043374_0_1_7"/>
<feature type="domain" description="4Fe-4S ferredoxin-type" evidence="9">
    <location>
        <begin position="158"/>
        <end position="187"/>
    </location>
</feature>
<evidence type="ECO:0000256" key="5">
    <source>
        <dbReference type="ARBA" id="ARBA00022737"/>
    </source>
</evidence>
<proteinExistence type="predicted"/>
<keyword evidence="11" id="KW-1185">Reference proteome</keyword>
<dbReference type="Proteomes" id="UP000007845">
    <property type="component" value="Chromosome"/>
</dbReference>
<feature type="region of interest" description="Disordered" evidence="8">
    <location>
        <begin position="280"/>
        <end position="323"/>
    </location>
</feature>
<gene>
    <name evidence="10" type="ORF">DND132_1156</name>
</gene>
<dbReference type="EMBL" id="CP003220">
    <property type="protein sequence ID" value="EGB14369.1"/>
    <property type="molecule type" value="Genomic_DNA"/>
</dbReference>
<feature type="domain" description="4Fe-4S ferredoxin-type" evidence="9">
    <location>
        <begin position="125"/>
        <end position="157"/>
    </location>
</feature>
<dbReference type="Pfam" id="PF13237">
    <property type="entry name" value="Fer4_10"/>
    <property type="match status" value="1"/>
</dbReference>
<evidence type="ECO:0000313" key="10">
    <source>
        <dbReference type="EMBL" id="EGB14369.1"/>
    </source>
</evidence>
<sequence length="365" mass="38917" precursor="true">MAEKKHRTGTVSRRGFLKALGVGPAGALVPAAPVLAAQERVPAPSDGELATLLDLSKCIGCGACVEACRESNADKFPEPVKPFPAMLPSRRAKPEDWSDLRDVDDRLTPYNWLFLQNAQVEYEGRSYDINIPRRCMHCQNPPCANMCPFGAANKQVNGLTRISPDLCMGGAKCRTVCPWHIPQRQSGVGLYRHLMPRLAGNGVMYKCDRCYQLLDKGEMPACIAVCPENVQTIGPRAEIVARAKALAKEMSGFIYGLEENGGTNTLYVSPVPFELINQVIDKDSGPGAGQNSGKNGGKNAGKGKQAGKRSPLGPGKPHMGPVKDVMADETNLATAAFIAPVAGIAAGVLGLGSRLLNNGEDDHEG</sequence>
<comment type="subcellular location">
    <subcellularLocation>
        <location evidence="1">Periplasm</location>
    </subcellularLocation>
</comment>
<comment type="subunit">
    <text evidence="2">Heterodimer of a large and a small subunit.</text>
</comment>
<evidence type="ECO:0000259" key="9">
    <source>
        <dbReference type="PROSITE" id="PS51379"/>
    </source>
</evidence>
<evidence type="ECO:0000256" key="8">
    <source>
        <dbReference type="SAM" id="MobiDB-lite"/>
    </source>
</evidence>
<dbReference type="GO" id="GO:0051539">
    <property type="term" value="F:4 iron, 4 sulfur cluster binding"/>
    <property type="evidence" value="ECO:0007669"/>
    <property type="project" value="UniProtKB-KW"/>
</dbReference>
<keyword evidence="4" id="KW-0479">Metal-binding</keyword>
<evidence type="ECO:0000313" key="11">
    <source>
        <dbReference type="Proteomes" id="UP000007845"/>
    </source>
</evidence>
<keyword evidence="7" id="KW-0411">Iron-sulfur</keyword>
<feature type="domain" description="4Fe-4S ferredoxin-type" evidence="9">
    <location>
        <begin position="49"/>
        <end position="79"/>
    </location>
</feature>
<name>F0JBX6_9BACT</name>
<dbReference type="InterPro" id="IPR006311">
    <property type="entry name" value="TAT_signal"/>
</dbReference>
<keyword evidence="5" id="KW-0677">Repeat</keyword>
<dbReference type="RefSeq" id="WP_014321797.1">
    <property type="nucleotide sequence ID" value="NC_016803.1"/>
</dbReference>
<evidence type="ECO:0000256" key="6">
    <source>
        <dbReference type="ARBA" id="ARBA00023004"/>
    </source>
</evidence>
<dbReference type="InterPro" id="IPR017896">
    <property type="entry name" value="4Fe4S_Fe-S-bd"/>
</dbReference>
<evidence type="ECO:0000256" key="2">
    <source>
        <dbReference type="ARBA" id="ARBA00011771"/>
    </source>
</evidence>
<dbReference type="InterPro" id="IPR019546">
    <property type="entry name" value="TAT_signal_bac_arc"/>
</dbReference>
<dbReference type="GO" id="GO:0046872">
    <property type="term" value="F:metal ion binding"/>
    <property type="evidence" value="ECO:0007669"/>
    <property type="project" value="UniProtKB-KW"/>
</dbReference>
<dbReference type="OrthoDB" id="9789030at2"/>
<evidence type="ECO:0000256" key="3">
    <source>
        <dbReference type="ARBA" id="ARBA00022485"/>
    </source>
</evidence>
<dbReference type="SMR" id="F0JBX6"/>
<evidence type="ECO:0000256" key="7">
    <source>
        <dbReference type="ARBA" id="ARBA00023014"/>
    </source>
</evidence>
<dbReference type="GO" id="GO:0042597">
    <property type="term" value="C:periplasmic space"/>
    <property type="evidence" value="ECO:0007669"/>
    <property type="project" value="UniProtKB-SubCell"/>
</dbReference>
<keyword evidence="6" id="KW-0408">Iron</keyword>
<dbReference type="AlphaFoldDB" id="F0JBX6"/>
<evidence type="ECO:0000256" key="4">
    <source>
        <dbReference type="ARBA" id="ARBA00022723"/>
    </source>
</evidence>
<reference evidence="10 11" key="1">
    <citation type="journal article" date="2011" name="J. Bacteriol.">
        <title>Genome sequence of the mercury-methylating strain Desulfovibrio desulfuricans ND132.</title>
        <authorList>
            <person name="Brown S.D."/>
            <person name="Gilmour C.C."/>
            <person name="Kucken A.M."/>
            <person name="Wall J.D."/>
            <person name="Elias D.A."/>
            <person name="Brandt C.C."/>
            <person name="Podar M."/>
            <person name="Chertkov O."/>
            <person name="Held B."/>
            <person name="Bruce D.C."/>
            <person name="Detter J.C."/>
            <person name="Tapia R."/>
            <person name="Han C.S."/>
            <person name="Goodwin L.A."/>
            <person name="Cheng J.F."/>
            <person name="Pitluck S."/>
            <person name="Woyke T."/>
            <person name="Mikhailova N."/>
            <person name="Ivanova N.N."/>
            <person name="Han J."/>
            <person name="Lucas S."/>
            <person name="Lapidus A.L."/>
            <person name="Land M.L."/>
            <person name="Hauser L.J."/>
            <person name="Palumbo A.V."/>
        </authorList>
    </citation>
    <scope>NUCLEOTIDE SEQUENCE [LARGE SCALE GENOMIC DNA]</scope>
    <source>
        <strain evidence="10 11">ND132</strain>
    </source>
</reference>
<dbReference type="PANTHER" id="PTHR43545:SF4">
    <property type="entry name" value="IRON-SULFUR PROTEIN"/>
    <property type="match status" value="1"/>
</dbReference>
<dbReference type="SUPFAM" id="SSF54862">
    <property type="entry name" value="4Fe-4S ferredoxins"/>
    <property type="match status" value="1"/>
</dbReference>
<dbReference type="KEGG" id="ddn:DND132_1156"/>
<feature type="compositionally biased region" description="Gly residues" evidence="8">
    <location>
        <begin position="286"/>
        <end position="300"/>
    </location>
</feature>